<gene>
    <name evidence="8" type="ORF">HUW48_16235</name>
</gene>
<dbReference type="GO" id="GO:0009279">
    <property type="term" value="C:cell outer membrane"/>
    <property type="evidence" value="ECO:0007669"/>
    <property type="project" value="UniProtKB-SubCell"/>
</dbReference>
<dbReference type="Gene3D" id="1.25.40.390">
    <property type="match status" value="1"/>
</dbReference>
<evidence type="ECO:0000313" key="8">
    <source>
        <dbReference type="EMBL" id="QMU29492.1"/>
    </source>
</evidence>
<comment type="subcellular location">
    <subcellularLocation>
        <location evidence="1">Cell outer membrane</location>
    </subcellularLocation>
</comment>
<protein>
    <submittedName>
        <fullName evidence="8">RagB/SusD family nutrient uptake outer membrane protein</fullName>
    </submittedName>
</protein>
<keyword evidence="4" id="KW-0472">Membrane</keyword>
<evidence type="ECO:0000259" key="6">
    <source>
        <dbReference type="Pfam" id="PF07980"/>
    </source>
</evidence>
<evidence type="ECO:0000256" key="4">
    <source>
        <dbReference type="ARBA" id="ARBA00023136"/>
    </source>
</evidence>
<dbReference type="Proteomes" id="UP000514509">
    <property type="component" value="Chromosome"/>
</dbReference>
<dbReference type="EMBL" id="CP055153">
    <property type="protein sequence ID" value="QMU29492.1"/>
    <property type="molecule type" value="Genomic_DNA"/>
</dbReference>
<organism evidence="8 9">
    <name type="scientific">Adhaeribacter radiodurans</name>
    <dbReference type="NCBI Taxonomy" id="2745197"/>
    <lineage>
        <taxon>Bacteria</taxon>
        <taxon>Pseudomonadati</taxon>
        <taxon>Bacteroidota</taxon>
        <taxon>Cytophagia</taxon>
        <taxon>Cytophagales</taxon>
        <taxon>Hymenobacteraceae</taxon>
        <taxon>Adhaeribacter</taxon>
    </lineage>
</organism>
<evidence type="ECO:0000256" key="1">
    <source>
        <dbReference type="ARBA" id="ARBA00004442"/>
    </source>
</evidence>
<dbReference type="Pfam" id="PF07980">
    <property type="entry name" value="SusD_RagB"/>
    <property type="match status" value="1"/>
</dbReference>
<evidence type="ECO:0000256" key="3">
    <source>
        <dbReference type="ARBA" id="ARBA00022729"/>
    </source>
</evidence>
<name>A0A7L7L9G3_9BACT</name>
<evidence type="ECO:0000256" key="5">
    <source>
        <dbReference type="ARBA" id="ARBA00023237"/>
    </source>
</evidence>
<feature type="domain" description="RagB/SusD" evidence="6">
    <location>
        <begin position="291"/>
        <end position="613"/>
    </location>
</feature>
<proteinExistence type="inferred from homology"/>
<dbReference type="InterPro" id="IPR033985">
    <property type="entry name" value="SusD-like_N"/>
</dbReference>
<evidence type="ECO:0000256" key="2">
    <source>
        <dbReference type="ARBA" id="ARBA00006275"/>
    </source>
</evidence>
<dbReference type="KEGG" id="add:HUW48_16235"/>
<evidence type="ECO:0000259" key="7">
    <source>
        <dbReference type="Pfam" id="PF14322"/>
    </source>
</evidence>
<dbReference type="Pfam" id="PF14322">
    <property type="entry name" value="SusD-like_3"/>
    <property type="match status" value="1"/>
</dbReference>
<dbReference type="AlphaFoldDB" id="A0A7L7L9G3"/>
<keyword evidence="5" id="KW-0998">Cell outer membrane</keyword>
<keyword evidence="9" id="KW-1185">Reference proteome</keyword>
<comment type="similarity">
    <text evidence="2">Belongs to the SusD family.</text>
</comment>
<keyword evidence="3" id="KW-0732">Signal</keyword>
<dbReference type="RefSeq" id="WP_182411951.1">
    <property type="nucleotide sequence ID" value="NZ_CP055153.1"/>
</dbReference>
<reference evidence="8 9" key="1">
    <citation type="submission" date="2020-08" db="EMBL/GenBank/DDBJ databases">
        <title>Adhaeribacter dokdonensis sp. nov., isolated from the rhizosphere of Elymus tsukushiensis, a plant native to the Dokdo Islands, Republic of Korea.</title>
        <authorList>
            <person name="Ghim S.Y."/>
        </authorList>
    </citation>
    <scope>NUCLEOTIDE SEQUENCE [LARGE SCALE GENOMIC DNA]</scope>
    <source>
        <strain evidence="8 9">KUDC8001</strain>
    </source>
</reference>
<dbReference type="InterPro" id="IPR011990">
    <property type="entry name" value="TPR-like_helical_dom_sf"/>
</dbReference>
<evidence type="ECO:0000313" key="9">
    <source>
        <dbReference type="Proteomes" id="UP000514509"/>
    </source>
</evidence>
<sequence>MKSIYKFLIFGASLLPLSACQDDWLEREAPNVILEEQVWNDPKMITSLLANFYNRLPAHSQINSGWENFAAYDEAIWSGNGEGSNNIFSYGFDRWRLWDYALIRDINLSLESMEKFGTTLTPTEKTQFAAELRFLRAYQYFELVKRMGGVPLVTNQLIYDFSGDATALQQPRAKEAEVYDFIASELDAIKEQLGNAGSNTRANKYTALALKSRAMLYAGSIAKYNGRLAAPITTQGGEVGIPTDRANEYYTKALEASREIIASNAYQLHTGNPNLGENFYEAVSRKANNSEVIMAQDFLVSKDKRHGFTYDNIARNIREDNLSSSIITPVLNLVEAYEYLDGTSGELKIRTADNSDYIYYDNLSDVFANKDARLYGTIIYPGTTFRGLEVQIQAGVKVWNNGDYQTVESDVLGSRYTDGGLLTGASGPQRSQTEVSNTGFYLRKYIDPAPGASTRGIRSDMWWVRFRYAEVLLNAGEAAFELNLLPEALGYVNQVRERAGFEPNSLTELTIGRIQNERRVEFAFEDHRVWDLKRWRIAHEIWNGSEGNPNAVMYALYPYRVVRPGHSTHNKYVFDKIRAPRFRAPRNFQMGNYYSSIDQAVLNNNPKIVRNPFH</sequence>
<accession>A0A7L7L9G3</accession>
<feature type="domain" description="SusD-like N-terminal" evidence="7">
    <location>
        <begin position="93"/>
        <end position="216"/>
    </location>
</feature>
<dbReference type="InterPro" id="IPR012944">
    <property type="entry name" value="SusD_RagB_dom"/>
</dbReference>
<dbReference type="SUPFAM" id="SSF48452">
    <property type="entry name" value="TPR-like"/>
    <property type="match status" value="1"/>
</dbReference>